<dbReference type="Proteomes" id="UP000776983">
    <property type="component" value="Unassembled WGS sequence"/>
</dbReference>
<keyword evidence="1" id="KW-1133">Transmembrane helix</keyword>
<evidence type="ECO:0000256" key="1">
    <source>
        <dbReference type="SAM" id="Phobius"/>
    </source>
</evidence>
<dbReference type="PANTHER" id="PTHR34989:SF1">
    <property type="entry name" value="PROTEIN HDED"/>
    <property type="match status" value="1"/>
</dbReference>
<dbReference type="InterPro" id="IPR005325">
    <property type="entry name" value="DUF308_memb"/>
</dbReference>
<proteinExistence type="predicted"/>
<reference evidence="2 3" key="1">
    <citation type="submission" date="2020-07" db="EMBL/GenBank/DDBJ databases">
        <title>Pusillimonas sp. nov., isolated from poultry manure in Taiwan.</title>
        <authorList>
            <person name="Lin S.-Y."/>
            <person name="Tang Y.-S."/>
            <person name="Young C.-C."/>
        </authorList>
    </citation>
    <scope>NUCLEOTIDE SEQUENCE [LARGE SCALE GENOMIC DNA]</scope>
    <source>
        <strain evidence="2 3">CC-YST705</strain>
    </source>
</reference>
<feature type="transmembrane region" description="Helical" evidence="1">
    <location>
        <begin position="23"/>
        <end position="45"/>
    </location>
</feature>
<feature type="transmembrane region" description="Helical" evidence="1">
    <location>
        <begin position="51"/>
        <end position="68"/>
    </location>
</feature>
<keyword evidence="1" id="KW-0472">Membrane</keyword>
<evidence type="ECO:0000313" key="2">
    <source>
        <dbReference type="EMBL" id="MCB5363713.1"/>
    </source>
</evidence>
<feature type="transmembrane region" description="Helical" evidence="1">
    <location>
        <begin position="106"/>
        <end position="126"/>
    </location>
</feature>
<dbReference type="PANTHER" id="PTHR34989">
    <property type="entry name" value="PROTEIN HDED"/>
    <property type="match status" value="1"/>
</dbReference>
<comment type="caution">
    <text evidence="2">The sequence shown here is derived from an EMBL/GenBank/DDBJ whole genome shotgun (WGS) entry which is preliminary data.</text>
</comment>
<feature type="transmembrane region" description="Helical" evidence="1">
    <location>
        <begin position="80"/>
        <end position="100"/>
    </location>
</feature>
<protein>
    <submittedName>
        <fullName evidence="2">HdeD family acid-resistance protein</fullName>
    </submittedName>
</protein>
<gene>
    <name evidence="2" type="ORF">H0484_08115</name>
</gene>
<accession>A0ABS8CCF2</accession>
<dbReference type="Pfam" id="PF03729">
    <property type="entry name" value="DUF308"/>
    <property type="match status" value="1"/>
</dbReference>
<dbReference type="InterPro" id="IPR052712">
    <property type="entry name" value="Acid_resist_chaperone_HdeD"/>
</dbReference>
<organism evidence="2 3">
    <name type="scientific">Mesopusillimonas faecipullorum</name>
    <dbReference type="NCBI Taxonomy" id="2755040"/>
    <lineage>
        <taxon>Bacteria</taxon>
        <taxon>Pseudomonadati</taxon>
        <taxon>Pseudomonadota</taxon>
        <taxon>Betaproteobacteria</taxon>
        <taxon>Burkholderiales</taxon>
        <taxon>Alcaligenaceae</taxon>
        <taxon>Mesopusillimonas</taxon>
    </lineage>
</organism>
<feature type="transmembrane region" description="Helical" evidence="1">
    <location>
        <begin position="138"/>
        <end position="157"/>
    </location>
</feature>
<name>A0ABS8CCF2_9BURK</name>
<evidence type="ECO:0000313" key="3">
    <source>
        <dbReference type="Proteomes" id="UP000776983"/>
    </source>
</evidence>
<keyword evidence="1" id="KW-0812">Transmembrane</keyword>
<keyword evidence="3" id="KW-1185">Reference proteome</keyword>
<feature type="transmembrane region" description="Helical" evidence="1">
    <location>
        <begin position="163"/>
        <end position="187"/>
    </location>
</feature>
<sequence>MTQSPLNPSPALSNTLHAMGARWGWFVGLGIVLLILGLIAAVYVISATLVSVLYVGILMLIGGIGQLVHAWRVDKGWPGFVFWSLSGLLYVAAGLIAIVFPITGAAMITLILGATLIAAGAFRLWVWFNNRGQSGWQWLAASGLISLLAGLLIAAGWPENSLWILGLLLAIDLAFQGWTLLFLGVALRRGHDRRATS</sequence>
<dbReference type="RefSeq" id="WP_226954085.1">
    <property type="nucleotide sequence ID" value="NZ_JACDXW010000003.1"/>
</dbReference>
<dbReference type="EMBL" id="JACDXW010000003">
    <property type="protein sequence ID" value="MCB5363713.1"/>
    <property type="molecule type" value="Genomic_DNA"/>
</dbReference>